<gene>
    <name evidence="2" type="ORF">CLV59_105405</name>
</gene>
<accession>A0A327VZB4</accession>
<dbReference type="RefSeq" id="WP_111593297.1">
    <property type="nucleotide sequence ID" value="NZ_QLMA01000005.1"/>
</dbReference>
<sequence length="224" mass="25507">MKINIAYLLMLLLLLMGVSSCDFQNAPQTAATSNGSPPADTRLPENDQLIPALNTGVITLKPDSNRTFLLLNADGSTWKEITFDDAFADTSLSPYAAKSENWLLMFRCTAVEKDKYKVIVNESTGEEKYISTNDYNFMKKTWEENITEAVFVDFNETNNPLRASKSDTAKVIHVPDNVEEDVFYRPEKIEGDWLHVQTNDEKYEGWIKWKNKQGRIIVGIFYDA</sequence>
<evidence type="ECO:0008006" key="4">
    <source>
        <dbReference type="Google" id="ProtNLM"/>
    </source>
</evidence>
<dbReference type="OrthoDB" id="672714at2"/>
<proteinExistence type="predicted"/>
<organism evidence="2 3">
    <name type="scientific">Chitinophaga dinghuensis</name>
    <dbReference type="NCBI Taxonomy" id="1539050"/>
    <lineage>
        <taxon>Bacteria</taxon>
        <taxon>Pseudomonadati</taxon>
        <taxon>Bacteroidota</taxon>
        <taxon>Chitinophagia</taxon>
        <taxon>Chitinophagales</taxon>
        <taxon>Chitinophagaceae</taxon>
        <taxon>Chitinophaga</taxon>
    </lineage>
</organism>
<name>A0A327VZB4_9BACT</name>
<comment type="caution">
    <text evidence="2">The sequence shown here is derived from an EMBL/GenBank/DDBJ whole genome shotgun (WGS) entry which is preliminary data.</text>
</comment>
<keyword evidence="3" id="KW-1185">Reference proteome</keyword>
<protein>
    <recommendedName>
        <fullName evidence="4">SH3 domain-containing protein</fullName>
    </recommendedName>
</protein>
<reference evidence="2 3" key="1">
    <citation type="submission" date="2018-06" db="EMBL/GenBank/DDBJ databases">
        <title>Genomic Encyclopedia of Archaeal and Bacterial Type Strains, Phase II (KMG-II): from individual species to whole genera.</title>
        <authorList>
            <person name="Goeker M."/>
        </authorList>
    </citation>
    <scope>NUCLEOTIDE SEQUENCE [LARGE SCALE GENOMIC DNA]</scope>
    <source>
        <strain evidence="2 3">DSM 29821</strain>
    </source>
</reference>
<dbReference type="PROSITE" id="PS51257">
    <property type="entry name" value="PROKAR_LIPOPROTEIN"/>
    <property type="match status" value="1"/>
</dbReference>
<evidence type="ECO:0000313" key="2">
    <source>
        <dbReference type="EMBL" id="RAJ80296.1"/>
    </source>
</evidence>
<evidence type="ECO:0000313" key="3">
    <source>
        <dbReference type="Proteomes" id="UP000249819"/>
    </source>
</evidence>
<evidence type="ECO:0000256" key="1">
    <source>
        <dbReference type="SAM" id="SignalP"/>
    </source>
</evidence>
<dbReference type="Proteomes" id="UP000249819">
    <property type="component" value="Unassembled WGS sequence"/>
</dbReference>
<dbReference type="AlphaFoldDB" id="A0A327VZB4"/>
<feature type="signal peptide" evidence="1">
    <location>
        <begin position="1"/>
        <end position="21"/>
    </location>
</feature>
<keyword evidence="1" id="KW-0732">Signal</keyword>
<dbReference type="EMBL" id="QLMA01000005">
    <property type="protein sequence ID" value="RAJ80296.1"/>
    <property type="molecule type" value="Genomic_DNA"/>
</dbReference>
<feature type="chain" id="PRO_5016423109" description="SH3 domain-containing protein" evidence="1">
    <location>
        <begin position="22"/>
        <end position="224"/>
    </location>
</feature>